<feature type="transmembrane region" description="Helical" evidence="5">
    <location>
        <begin position="300"/>
        <end position="326"/>
    </location>
</feature>
<evidence type="ECO:0000256" key="1">
    <source>
        <dbReference type="ARBA" id="ARBA00004141"/>
    </source>
</evidence>
<dbReference type="PROSITE" id="PS50928">
    <property type="entry name" value="ABC_TM1"/>
    <property type="match status" value="1"/>
</dbReference>
<dbReference type="Pfam" id="PF00528">
    <property type="entry name" value="BPD_transp_1"/>
    <property type="match status" value="1"/>
</dbReference>
<keyword evidence="5" id="KW-0813">Transport</keyword>
<accession>A0ABV5QAH9</accession>
<feature type="transmembrane region" description="Helical" evidence="5">
    <location>
        <begin position="254"/>
        <end position="280"/>
    </location>
</feature>
<keyword evidence="2 5" id="KW-0812">Transmembrane</keyword>
<comment type="similarity">
    <text evidence="5">Belongs to the binding-protein-dependent transport system permease family.</text>
</comment>
<evidence type="ECO:0000313" key="7">
    <source>
        <dbReference type="EMBL" id="MFB9531781.1"/>
    </source>
</evidence>
<evidence type="ECO:0000256" key="4">
    <source>
        <dbReference type="ARBA" id="ARBA00023136"/>
    </source>
</evidence>
<name>A0ABV5QAH9_9ACTN</name>
<proteinExistence type="inferred from homology"/>
<sequence>MSGRLGFLLSRLGLYVLTAWVAVTVNFLVPRFMPGDPAEEMAARLRRQTGQAPSAEQLAAIRRFFGDPTKNLFQQYLDYLGSVARLDFGSSLHHYPVPVAALVGEALPWTIALVGTTTLVAWLFGTALGTVLGWKPGGRLDALIAPATTFLHAIPAFWLALIGFYLFAFELEWFPLGGAYDADLDPAFSAEFLGSALWYGALPALSLIFVGFNGWLFGMRNMMITTISEDYVLLARAKGLSALRIMFRYAARNAMLPNVTGLAVAVGAVIGGELVTEVVFSYPGLGHVLFEAVKGKDYPVMQMIFLMITLIAVTANFLADFAYAALDPRTKERV</sequence>
<dbReference type="EMBL" id="JBHMCE010000012">
    <property type="protein sequence ID" value="MFB9531781.1"/>
    <property type="molecule type" value="Genomic_DNA"/>
</dbReference>
<evidence type="ECO:0000259" key="6">
    <source>
        <dbReference type="PROSITE" id="PS50928"/>
    </source>
</evidence>
<dbReference type="Proteomes" id="UP001589646">
    <property type="component" value="Unassembled WGS sequence"/>
</dbReference>
<gene>
    <name evidence="7" type="ORF">ACFFRN_34710</name>
</gene>
<dbReference type="CDD" id="cd06261">
    <property type="entry name" value="TM_PBP2"/>
    <property type="match status" value="1"/>
</dbReference>
<evidence type="ECO:0000256" key="3">
    <source>
        <dbReference type="ARBA" id="ARBA00022989"/>
    </source>
</evidence>
<feature type="transmembrane region" description="Helical" evidence="5">
    <location>
        <begin position="12"/>
        <end position="29"/>
    </location>
</feature>
<keyword evidence="4 5" id="KW-0472">Membrane</keyword>
<dbReference type="SUPFAM" id="SSF161098">
    <property type="entry name" value="MetI-like"/>
    <property type="match status" value="1"/>
</dbReference>
<evidence type="ECO:0000256" key="5">
    <source>
        <dbReference type="RuleBase" id="RU363032"/>
    </source>
</evidence>
<dbReference type="RefSeq" id="WP_346130749.1">
    <property type="nucleotide sequence ID" value="NZ_BAAAXC010000015.1"/>
</dbReference>
<feature type="transmembrane region" description="Helical" evidence="5">
    <location>
        <begin position="196"/>
        <end position="217"/>
    </location>
</feature>
<keyword evidence="3 5" id="KW-1133">Transmembrane helix</keyword>
<comment type="caution">
    <text evidence="7">The sequence shown here is derived from an EMBL/GenBank/DDBJ whole genome shotgun (WGS) entry which is preliminary data.</text>
</comment>
<comment type="subcellular location">
    <subcellularLocation>
        <location evidence="5">Cell membrane</location>
        <topology evidence="5">Multi-pass membrane protein</topology>
    </subcellularLocation>
    <subcellularLocation>
        <location evidence="1">Membrane</location>
        <topology evidence="1">Multi-pass membrane protein</topology>
    </subcellularLocation>
</comment>
<organism evidence="7 8">
    <name type="scientific">Nonomuraea roseola</name>
    <dbReference type="NCBI Taxonomy" id="46179"/>
    <lineage>
        <taxon>Bacteria</taxon>
        <taxon>Bacillati</taxon>
        <taxon>Actinomycetota</taxon>
        <taxon>Actinomycetes</taxon>
        <taxon>Streptosporangiales</taxon>
        <taxon>Streptosporangiaceae</taxon>
        <taxon>Nonomuraea</taxon>
    </lineage>
</organism>
<dbReference type="InterPro" id="IPR000515">
    <property type="entry name" value="MetI-like"/>
</dbReference>
<dbReference type="InterPro" id="IPR035906">
    <property type="entry name" value="MetI-like_sf"/>
</dbReference>
<dbReference type="PANTHER" id="PTHR43376">
    <property type="entry name" value="OLIGOPEPTIDE TRANSPORT SYSTEM PERMEASE PROTEIN"/>
    <property type="match status" value="1"/>
</dbReference>
<evidence type="ECO:0000313" key="8">
    <source>
        <dbReference type="Proteomes" id="UP001589646"/>
    </source>
</evidence>
<keyword evidence="8" id="KW-1185">Reference proteome</keyword>
<feature type="transmembrane region" description="Helical" evidence="5">
    <location>
        <begin position="106"/>
        <end position="131"/>
    </location>
</feature>
<feature type="transmembrane region" description="Helical" evidence="5">
    <location>
        <begin position="143"/>
        <end position="168"/>
    </location>
</feature>
<protein>
    <submittedName>
        <fullName evidence="7">ABC transporter permease</fullName>
    </submittedName>
</protein>
<evidence type="ECO:0000256" key="2">
    <source>
        <dbReference type="ARBA" id="ARBA00022692"/>
    </source>
</evidence>
<feature type="domain" description="ABC transmembrane type-1" evidence="6">
    <location>
        <begin position="107"/>
        <end position="319"/>
    </location>
</feature>
<dbReference type="PANTHER" id="PTHR43376:SF1">
    <property type="entry name" value="OLIGOPEPTIDE TRANSPORT SYSTEM PERMEASE PROTEIN"/>
    <property type="match status" value="1"/>
</dbReference>
<reference evidence="7 8" key="1">
    <citation type="submission" date="2024-09" db="EMBL/GenBank/DDBJ databases">
        <authorList>
            <person name="Sun Q."/>
            <person name="Mori K."/>
        </authorList>
    </citation>
    <scope>NUCLEOTIDE SEQUENCE [LARGE SCALE GENOMIC DNA]</scope>
    <source>
        <strain evidence="7 8">JCM 3323</strain>
    </source>
</reference>
<dbReference type="Gene3D" id="1.10.3720.10">
    <property type="entry name" value="MetI-like"/>
    <property type="match status" value="1"/>
</dbReference>